<dbReference type="EMBL" id="JAUHHV010000001">
    <property type="protein sequence ID" value="KAK1437586.1"/>
    <property type="molecule type" value="Genomic_DNA"/>
</dbReference>
<sequence length="80" mass="9817">MNPGCLLLKYVYVTIIRQNRRFGCKFQCKSALALRFNILTLYFTFFTSRTYFLFQNRNFQFIQHHYHDSLNFQLFSPQFI</sequence>
<evidence type="ECO:0000313" key="1">
    <source>
        <dbReference type="EMBL" id="KAK1437586.1"/>
    </source>
</evidence>
<organism evidence="1 2">
    <name type="scientific">Tagetes erecta</name>
    <name type="common">African marigold</name>
    <dbReference type="NCBI Taxonomy" id="13708"/>
    <lineage>
        <taxon>Eukaryota</taxon>
        <taxon>Viridiplantae</taxon>
        <taxon>Streptophyta</taxon>
        <taxon>Embryophyta</taxon>
        <taxon>Tracheophyta</taxon>
        <taxon>Spermatophyta</taxon>
        <taxon>Magnoliopsida</taxon>
        <taxon>eudicotyledons</taxon>
        <taxon>Gunneridae</taxon>
        <taxon>Pentapetalae</taxon>
        <taxon>asterids</taxon>
        <taxon>campanulids</taxon>
        <taxon>Asterales</taxon>
        <taxon>Asteraceae</taxon>
        <taxon>Asteroideae</taxon>
        <taxon>Heliantheae alliance</taxon>
        <taxon>Tageteae</taxon>
        <taxon>Tagetes</taxon>
    </lineage>
</organism>
<dbReference type="Proteomes" id="UP001229421">
    <property type="component" value="Unassembled WGS sequence"/>
</dbReference>
<reference evidence="1" key="1">
    <citation type="journal article" date="2023" name="bioRxiv">
        <title>Improved chromosome-level genome assembly for marigold (Tagetes erecta).</title>
        <authorList>
            <person name="Jiang F."/>
            <person name="Yuan L."/>
            <person name="Wang S."/>
            <person name="Wang H."/>
            <person name="Xu D."/>
            <person name="Wang A."/>
            <person name="Fan W."/>
        </authorList>
    </citation>
    <scope>NUCLEOTIDE SEQUENCE</scope>
    <source>
        <strain evidence="1">WSJ</strain>
        <tissue evidence="1">Leaf</tissue>
    </source>
</reference>
<protein>
    <submittedName>
        <fullName evidence="1">Uncharacterized protein</fullName>
    </submittedName>
</protein>
<proteinExistence type="predicted"/>
<dbReference type="AlphaFoldDB" id="A0AAD8LE74"/>
<evidence type="ECO:0000313" key="2">
    <source>
        <dbReference type="Proteomes" id="UP001229421"/>
    </source>
</evidence>
<gene>
    <name evidence="1" type="ORF">QVD17_03380</name>
</gene>
<keyword evidence="2" id="KW-1185">Reference proteome</keyword>
<name>A0AAD8LE74_TARER</name>
<accession>A0AAD8LE74</accession>
<comment type="caution">
    <text evidence="1">The sequence shown here is derived from an EMBL/GenBank/DDBJ whole genome shotgun (WGS) entry which is preliminary data.</text>
</comment>